<dbReference type="PROSITE" id="PS50052">
    <property type="entry name" value="GUANYLATE_KINASE_2"/>
    <property type="match status" value="1"/>
</dbReference>
<dbReference type="GO" id="GO:0005829">
    <property type="term" value="C:cytosol"/>
    <property type="evidence" value="ECO:0007669"/>
    <property type="project" value="TreeGrafter"/>
</dbReference>
<dbReference type="GO" id="GO:0005524">
    <property type="term" value="F:ATP binding"/>
    <property type="evidence" value="ECO:0007669"/>
    <property type="project" value="UniProtKB-KW"/>
</dbReference>
<dbReference type="GO" id="GO:0004385">
    <property type="term" value="F:GMP kinase activity"/>
    <property type="evidence" value="ECO:0007669"/>
    <property type="project" value="UniProtKB-EC"/>
</dbReference>
<evidence type="ECO:0000256" key="3">
    <source>
        <dbReference type="ARBA" id="ARBA00022679"/>
    </source>
</evidence>
<comment type="similarity">
    <text evidence="1">Belongs to the guanylate kinase family.</text>
</comment>
<dbReference type="EMBL" id="HBEK01014677">
    <property type="protein sequence ID" value="CAD8397965.1"/>
    <property type="molecule type" value="Transcribed_RNA"/>
</dbReference>
<dbReference type="NCBIfam" id="TIGR03263">
    <property type="entry name" value="guanyl_kin"/>
    <property type="match status" value="1"/>
</dbReference>
<dbReference type="HAMAP" id="MF_00328">
    <property type="entry name" value="Guanylate_kinase"/>
    <property type="match status" value="1"/>
</dbReference>
<dbReference type="AlphaFoldDB" id="A0A7S0BMC8"/>
<dbReference type="InterPro" id="IPR008144">
    <property type="entry name" value="Guanylate_kin-like_dom"/>
</dbReference>
<dbReference type="SUPFAM" id="SSF52540">
    <property type="entry name" value="P-loop containing nucleoside triphosphate hydrolases"/>
    <property type="match status" value="1"/>
</dbReference>
<protein>
    <recommendedName>
        <fullName evidence="2">guanylate kinase</fullName>
        <ecNumber evidence="2">2.7.4.8</ecNumber>
    </recommendedName>
</protein>
<dbReference type="CDD" id="cd00071">
    <property type="entry name" value="GMPK"/>
    <property type="match status" value="1"/>
</dbReference>
<name>A0A7S0BMC8_9RHOD</name>
<dbReference type="InterPro" id="IPR017665">
    <property type="entry name" value="Guanylate_kinase"/>
</dbReference>
<dbReference type="PANTHER" id="PTHR23117:SF13">
    <property type="entry name" value="GUANYLATE KINASE"/>
    <property type="match status" value="1"/>
</dbReference>
<dbReference type="InterPro" id="IPR008145">
    <property type="entry name" value="GK/Ca_channel_bsu"/>
</dbReference>
<evidence type="ECO:0000256" key="6">
    <source>
        <dbReference type="ARBA" id="ARBA00022840"/>
    </source>
</evidence>
<keyword evidence="3" id="KW-0808">Transferase</keyword>
<dbReference type="SMART" id="SM00072">
    <property type="entry name" value="GuKc"/>
    <property type="match status" value="1"/>
</dbReference>
<dbReference type="InterPro" id="IPR020590">
    <property type="entry name" value="Guanylate_kinase_CS"/>
</dbReference>
<accession>A0A7S0BMC8</accession>
<keyword evidence="4" id="KW-0547">Nucleotide-binding</keyword>
<proteinExistence type="inferred from homology"/>
<dbReference type="Pfam" id="PF00625">
    <property type="entry name" value="Guanylate_kin"/>
    <property type="match status" value="1"/>
</dbReference>
<keyword evidence="5" id="KW-0418">Kinase</keyword>
<organism evidence="8">
    <name type="scientific">Rhodosorus marinus</name>
    <dbReference type="NCBI Taxonomy" id="101924"/>
    <lineage>
        <taxon>Eukaryota</taxon>
        <taxon>Rhodophyta</taxon>
        <taxon>Stylonematophyceae</taxon>
        <taxon>Stylonematales</taxon>
        <taxon>Stylonemataceae</taxon>
        <taxon>Rhodosorus</taxon>
    </lineage>
</organism>
<reference evidence="8" key="1">
    <citation type="submission" date="2021-01" db="EMBL/GenBank/DDBJ databases">
        <authorList>
            <person name="Corre E."/>
            <person name="Pelletier E."/>
            <person name="Niang G."/>
            <person name="Scheremetjew M."/>
            <person name="Finn R."/>
            <person name="Kale V."/>
            <person name="Holt S."/>
            <person name="Cochrane G."/>
            <person name="Meng A."/>
            <person name="Brown T."/>
            <person name="Cohen L."/>
        </authorList>
    </citation>
    <scope>NUCLEOTIDE SEQUENCE</scope>
    <source>
        <strain evidence="8">UTEX LB 2760</strain>
    </source>
</reference>
<evidence type="ECO:0000256" key="5">
    <source>
        <dbReference type="ARBA" id="ARBA00022777"/>
    </source>
</evidence>
<gene>
    <name evidence="8" type="ORF">RMAR0315_LOCUS7955</name>
</gene>
<feature type="domain" description="Guanylate kinase-like" evidence="7">
    <location>
        <begin position="25"/>
        <end position="208"/>
    </location>
</feature>
<dbReference type="PANTHER" id="PTHR23117">
    <property type="entry name" value="GUANYLATE KINASE-RELATED"/>
    <property type="match status" value="1"/>
</dbReference>
<dbReference type="PROSITE" id="PS00856">
    <property type="entry name" value="GUANYLATE_KINASE_1"/>
    <property type="match status" value="1"/>
</dbReference>
<evidence type="ECO:0000259" key="7">
    <source>
        <dbReference type="PROSITE" id="PS50052"/>
    </source>
</evidence>
<evidence type="ECO:0000313" key="8">
    <source>
        <dbReference type="EMBL" id="CAD8397965.1"/>
    </source>
</evidence>
<dbReference type="EC" id="2.7.4.8" evidence="2"/>
<evidence type="ECO:0000256" key="4">
    <source>
        <dbReference type="ARBA" id="ARBA00022741"/>
    </source>
</evidence>
<evidence type="ECO:0000256" key="2">
    <source>
        <dbReference type="ARBA" id="ARBA00012961"/>
    </source>
</evidence>
<dbReference type="FunFam" id="3.40.50.300:FF:000776">
    <property type="entry name" value="Guanylate kinase 2"/>
    <property type="match status" value="1"/>
</dbReference>
<sequence length="212" mass="23445">MIATAQSMSEKRKEDEANASAVARGNLVIISGCSGVGKSTMIRRLLKEYPEALGFSVSSTTRAPRSAEVDGVDYNFVTREEFKDKVDRGEFLEWAEVHGNLYGTTKDAVEKIIGSGRTCVLDLDIQGVRMMSEKQIAGALYIWVAPPDMDILEGRLRERGTEDEEILNTRLADALKEMTFAATTETFDHTIVNDSLEGAYEKLKSIVQPVMV</sequence>
<evidence type="ECO:0000256" key="1">
    <source>
        <dbReference type="ARBA" id="ARBA00005790"/>
    </source>
</evidence>
<keyword evidence="6" id="KW-0067">ATP-binding</keyword>
<dbReference type="Gene3D" id="3.40.50.300">
    <property type="entry name" value="P-loop containing nucleotide triphosphate hydrolases"/>
    <property type="match status" value="1"/>
</dbReference>
<dbReference type="InterPro" id="IPR027417">
    <property type="entry name" value="P-loop_NTPase"/>
</dbReference>